<dbReference type="OrthoDB" id="9998011at2759"/>
<sequence>MWLVARLTALAVLACWHGSAAETPAYLVLAPQVFRAGMTYNVSVTSFRAGTPQAALTIVDNSTGQSVATVTSPPLTQGVPSLVSLQIPSDATRSKFSLKVQLDSIKNSSSVNMHQKTMSVFIQTDKAMYKPGQLVNYRVFAVKPDLLPYMGPINIDVFDPKGNKIRQYVDQRNDSAMGVLTKSLQLTSLPVLGDWKIKVNAGGQKVEKVFTVAEYVLPLYEVKVTLPPYGLTRTQEKIIGQVEAKYTYGKGVKGKVTLKAMFVPLYQYSRSPSVKSIMKKMDINGTASFEITHSEIRQTFGLAGGAIPTNQNLVVIANVTETLTGTSQSGNESIRFYDEEHEVEFLEASPSHFKPGLKYTAFAKVTQPDGTPPAPRTTPLQVEVKYYSEWNDPDKELIRQTLDVPADGLLPVTVDIPTRATTFTLTKFLPLYEVKVTLPPYGLTRTQEKIIGQVEAKYTYGKGVKGKVTLKAMFVPLYQYSRSPSVKSIMKKMDINGTASFEITHSEIRQTFGLAGGAIPTNQNFVVMANVTETLTGTSQSGNESIRFYDEEHEVEFLEASPSHFKPGLKYTAFAKVTQPDGTPPAPRTTPLQVEVKYYSEWNDPDKELIRQTLDVPADGLLPVTVDIPTRATTFTLTVSLKGSSTARAVKSPNPFETRSGQQMQITLKDVDSVSQAGGDIVFQLRSTSSLSKVSYQIVSRGTIHSVGEQVFASAATRQEFTITADSNMAPKARILVYFLTADGEMIVDSVDFTVEGAFRNDVSVRFTNPSNTEITQSELGKDVTFEVTAAAGSFVGCLAVDQSVLLLKSGNDITQAEVLAELEEYDVKDTSGGFNPCLRGEPCIMAKRKKRSFWWPYPIGGNNAFDLLKEAGMLVMTDAYLKKDLVLYPSK</sequence>
<dbReference type="InterPro" id="IPR011625">
    <property type="entry name" value="A2M_N_BRD"/>
</dbReference>
<organism evidence="6 7">
    <name type="scientific">Lingula anatina</name>
    <name type="common">Brachiopod</name>
    <name type="synonym">Lingula unguis</name>
    <dbReference type="NCBI Taxonomy" id="7574"/>
    <lineage>
        <taxon>Eukaryota</taxon>
        <taxon>Metazoa</taxon>
        <taxon>Spiralia</taxon>
        <taxon>Lophotrochozoa</taxon>
        <taxon>Brachiopoda</taxon>
        <taxon>Linguliformea</taxon>
        <taxon>Lingulata</taxon>
        <taxon>Lingulida</taxon>
        <taxon>Linguloidea</taxon>
        <taxon>Lingulidae</taxon>
        <taxon>Lingula</taxon>
    </lineage>
</organism>
<gene>
    <name evidence="7" type="primary">LOC106156375</name>
</gene>
<evidence type="ECO:0000256" key="2">
    <source>
        <dbReference type="ARBA" id="ARBA00022966"/>
    </source>
</evidence>
<keyword evidence="6" id="KW-1185">Reference proteome</keyword>
<evidence type="ECO:0000256" key="1">
    <source>
        <dbReference type="ARBA" id="ARBA00022729"/>
    </source>
</evidence>
<dbReference type="Pfam" id="PF17791">
    <property type="entry name" value="MG3"/>
    <property type="match status" value="2"/>
</dbReference>
<dbReference type="PANTHER" id="PTHR11412">
    <property type="entry name" value="MACROGLOBULIN / COMPLEMENT"/>
    <property type="match status" value="1"/>
</dbReference>
<dbReference type="InterPro" id="IPR041555">
    <property type="entry name" value="MG3"/>
</dbReference>
<dbReference type="STRING" id="7574.A0A1S3HNF0"/>
<dbReference type="Pfam" id="PF07703">
    <property type="entry name" value="A2M_BRD"/>
    <property type="match status" value="1"/>
</dbReference>
<dbReference type="InterPro" id="IPR040839">
    <property type="entry name" value="MG4"/>
</dbReference>
<dbReference type="Gene3D" id="6.20.50.160">
    <property type="match status" value="1"/>
</dbReference>
<dbReference type="GeneID" id="106156375"/>
<feature type="domain" description="Alpha-2-macroglobulin bait region" evidence="5">
    <location>
        <begin position="666"/>
        <end position="808"/>
    </location>
</feature>
<dbReference type="GO" id="GO:0004866">
    <property type="term" value="F:endopeptidase inhibitor activity"/>
    <property type="evidence" value="ECO:0007669"/>
    <property type="project" value="InterPro"/>
</dbReference>
<feature type="signal peptide" evidence="4">
    <location>
        <begin position="1"/>
        <end position="21"/>
    </location>
</feature>
<dbReference type="Gene3D" id="2.60.40.1930">
    <property type="match status" value="2"/>
</dbReference>
<dbReference type="InterPro" id="IPR002890">
    <property type="entry name" value="MG2"/>
</dbReference>
<name>A0A1S3HNF0_LINAN</name>
<dbReference type="Pfam" id="PF17789">
    <property type="entry name" value="MG4"/>
    <property type="match status" value="1"/>
</dbReference>
<reference evidence="7" key="1">
    <citation type="submission" date="2025-08" db="UniProtKB">
        <authorList>
            <consortium name="RefSeq"/>
        </authorList>
    </citation>
    <scope>IDENTIFICATION</scope>
    <source>
        <tissue evidence="7">Gonads</tissue>
    </source>
</reference>
<accession>A0A1S3HNF0</accession>
<dbReference type="InterPro" id="IPR050473">
    <property type="entry name" value="A2M/Complement_sys"/>
</dbReference>
<evidence type="ECO:0000313" key="6">
    <source>
        <dbReference type="Proteomes" id="UP000085678"/>
    </source>
</evidence>
<dbReference type="InterPro" id="IPR013783">
    <property type="entry name" value="Ig-like_fold"/>
</dbReference>
<dbReference type="Gene3D" id="2.60.40.1940">
    <property type="match status" value="2"/>
</dbReference>
<dbReference type="RefSeq" id="XP_013387051.1">
    <property type="nucleotide sequence ID" value="XM_013531597.1"/>
</dbReference>
<evidence type="ECO:0000256" key="3">
    <source>
        <dbReference type="ARBA" id="ARBA00023180"/>
    </source>
</evidence>
<dbReference type="Gene3D" id="2.60.40.2950">
    <property type="match status" value="1"/>
</dbReference>
<dbReference type="Pfam" id="PF01835">
    <property type="entry name" value="MG2"/>
    <property type="match status" value="1"/>
</dbReference>
<evidence type="ECO:0000259" key="5">
    <source>
        <dbReference type="SMART" id="SM01359"/>
    </source>
</evidence>
<dbReference type="InParanoid" id="A0A1S3HNF0"/>
<dbReference type="AlphaFoldDB" id="A0A1S3HNF0"/>
<protein>
    <submittedName>
        <fullName evidence="7">CD109 antigen</fullName>
    </submittedName>
</protein>
<keyword evidence="1 4" id="KW-0732">Signal</keyword>
<feature type="chain" id="PRO_5010328056" evidence="4">
    <location>
        <begin position="22"/>
        <end position="892"/>
    </location>
</feature>
<dbReference type="PANTHER" id="PTHR11412:SF136">
    <property type="entry name" value="CD109 ANTIGEN"/>
    <property type="match status" value="1"/>
</dbReference>
<keyword evidence="2" id="KW-0882">Thioester bond</keyword>
<dbReference type="KEGG" id="lak:106156375"/>
<dbReference type="Proteomes" id="UP000085678">
    <property type="component" value="Unplaced"/>
</dbReference>
<dbReference type="FunFam" id="2.60.40.1930:FF:000001">
    <property type="entry name" value="CD109 isoform 3"/>
    <property type="match status" value="1"/>
</dbReference>
<proteinExistence type="predicted"/>
<keyword evidence="3" id="KW-0325">Glycoprotein</keyword>
<evidence type="ECO:0000313" key="7">
    <source>
        <dbReference type="RefSeq" id="XP_013387051.1"/>
    </source>
</evidence>
<dbReference type="SMART" id="SM01359">
    <property type="entry name" value="A2M_N_2"/>
    <property type="match status" value="1"/>
</dbReference>
<dbReference type="Gene3D" id="2.60.40.10">
    <property type="entry name" value="Immunoglobulins"/>
    <property type="match status" value="2"/>
</dbReference>
<evidence type="ECO:0000256" key="4">
    <source>
        <dbReference type="SAM" id="SignalP"/>
    </source>
</evidence>